<protein>
    <recommendedName>
        <fullName evidence="5">AAA+ ATPase domain-containing protein</fullName>
    </recommendedName>
</protein>
<dbReference type="InterPro" id="IPR050304">
    <property type="entry name" value="MT-severing_AAA_ATPase"/>
</dbReference>
<sequence>MNQQARERLHRFQTHLFAAEACLDAAKGQKPQGATGQQTHNPLDAAGHMRKAMLQVDAEAADAAENIYSARLTGKDLLLAIKRRHNIAYAEEEYLQMYGKCMEPHFDSKRAGSVAAQVEKILVQRRGRLESRMQTWKSELTLDGMMDMMCIDDSMDLAPPDLTEFGVAKALFANVKQSTPISRPVQGQGISMQHHTPAPAPVSTRKSTSNAELLNGAVNRSQRSESSQMRKDLFGTESVVPQSGSSLHRRFSEHVTGTQNQNVRSSTRGPSAGGHVVSLAALRPSNRRTDTSDDLDPMDMDERSGYKRRARDSDEEESEEDAFNRRSNPSSDGFMTGGEKLALDNLTKNRGRIPPSSGRGGATLTKRKKHLGTNGRRFVSPLLNRDEENSTSSTRARKYLPQSAQSQEGEEVDERLRNIEPRMIETIMNEMLDKVAQVTWNDIAGLELAKSTIKEIVVFPMLRPDIFCGVRAPSKGLLLFGPPGTGKTLIGKCIASQCKATFFSISSSSLTSKWIGDGEKMVRALFAVARVHQPSVIFVDEIDSLLTQRTDGEHDATRRIKTEFLVQFDGCGTDNEDRILLIGATNRPHEIDEAARRRFRKRLYIPLPEAEARRSIVLNLLSRLRHALSDEHVDEVIRRTDGYSGSDMDGLVREAALDVSDVRPIILEDFIDALTQVKPSVSPKDLELYVKFDQEFGSVSRKP</sequence>
<dbReference type="Gene3D" id="1.10.8.60">
    <property type="match status" value="1"/>
</dbReference>
<dbReference type="FunCoup" id="A0A0L0HKS5">
    <property type="interactions" value="28"/>
</dbReference>
<dbReference type="Proteomes" id="UP000053201">
    <property type="component" value="Unassembled WGS sequence"/>
</dbReference>
<evidence type="ECO:0000259" key="5">
    <source>
        <dbReference type="SMART" id="SM00382"/>
    </source>
</evidence>
<evidence type="ECO:0000256" key="4">
    <source>
        <dbReference type="SAM" id="MobiDB-lite"/>
    </source>
</evidence>
<proteinExistence type="inferred from homology"/>
<comment type="similarity">
    <text evidence="1">Belongs to the AAA ATPase family.</text>
</comment>
<dbReference type="AlphaFoldDB" id="A0A0L0HKS5"/>
<dbReference type="InterPro" id="IPR003593">
    <property type="entry name" value="AAA+_ATPase"/>
</dbReference>
<keyword evidence="7" id="KW-1185">Reference proteome</keyword>
<dbReference type="SMART" id="SM00382">
    <property type="entry name" value="AAA"/>
    <property type="match status" value="1"/>
</dbReference>
<organism evidence="6 7">
    <name type="scientific">Spizellomyces punctatus (strain DAOM BR117)</name>
    <dbReference type="NCBI Taxonomy" id="645134"/>
    <lineage>
        <taxon>Eukaryota</taxon>
        <taxon>Fungi</taxon>
        <taxon>Fungi incertae sedis</taxon>
        <taxon>Chytridiomycota</taxon>
        <taxon>Chytridiomycota incertae sedis</taxon>
        <taxon>Chytridiomycetes</taxon>
        <taxon>Spizellomycetales</taxon>
        <taxon>Spizellomycetaceae</taxon>
        <taxon>Spizellomyces</taxon>
    </lineage>
</organism>
<dbReference type="InterPro" id="IPR015415">
    <property type="entry name" value="Spast_Vps4_C"/>
</dbReference>
<name>A0A0L0HKS5_SPIPD</name>
<evidence type="ECO:0000313" key="7">
    <source>
        <dbReference type="Proteomes" id="UP000053201"/>
    </source>
</evidence>
<keyword evidence="2" id="KW-0547">Nucleotide-binding</keyword>
<dbReference type="eggNOG" id="KOG0740">
    <property type="taxonomic scope" value="Eukaryota"/>
</dbReference>
<dbReference type="VEuPathDB" id="FungiDB:SPPG_09101"/>
<dbReference type="Pfam" id="PF09336">
    <property type="entry name" value="Vps4_C"/>
    <property type="match status" value="1"/>
</dbReference>
<keyword evidence="3" id="KW-0067">ATP-binding</keyword>
<feature type="compositionally biased region" description="Polar residues" evidence="4">
    <location>
        <begin position="255"/>
        <end position="269"/>
    </location>
</feature>
<dbReference type="STRING" id="645134.A0A0L0HKS5"/>
<dbReference type="GO" id="GO:0016887">
    <property type="term" value="F:ATP hydrolysis activity"/>
    <property type="evidence" value="ECO:0007669"/>
    <property type="project" value="InterPro"/>
</dbReference>
<dbReference type="InterPro" id="IPR003959">
    <property type="entry name" value="ATPase_AAA_core"/>
</dbReference>
<dbReference type="InParanoid" id="A0A0L0HKS5"/>
<dbReference type="RefSeq" id="XP_016609478.1">
    <property type="nucleotide sequence ID" value="XM_016757256.1"/>
</dbReference>
<evidence type="ECO:0000256" key="2">
    <source>
        <dbReference type="ARBA" id="ARBA00022741"/>
    </source>
</evidence>
<dbReference type="GO" id="GO:0005524">
    <property type="term" value="F:ATP binding"/>
    <property type="evidence" value="ECO:0007669"/>
    <property type="project" value="UniProtKB-KW"/>
</dbReference>
<dbReference type="PANTHER" id="PTHR23074:SF17">
    <property type="entry name" value="FIDGETIN-LIKE PROTEIN 1"/>
    <property type="match status" value="1"/>
</dbReference>
<evidence type="ECO:0000256" key="1">
    <source>
        <dbReference type="ARBA" id="ARBA00006914"/>
    </source>
</evidence>
<feature type="compositionally biased region" description="Polar residues" evidence="4">
    <location>
        <begin position="204"/>
        <end position="227"/>
    </location>
</feature>
<evidence type="ECO:0000256" key="3">
    <source>
        <dbReference type="ARBA" id="ARBA00022840"/>
    </source>
</evidence>
<evidence type="ECO:0000313" key="6">
    <source>
        <dbReference type="EMBL" id="KND01439.1"/>
    </source>
</evidence>
<reference evidence="6 7" key="1">
    <citation type="submission" date="2009-08" db="EMBL/GenBank/DDBJ databases">
        <title>The Genome Sequence of Spizellomyces punctatus strain DAOM BR117.</title>
        <authorList>
            <consortium name="The Broad Institute Genome Sequencing Platform"/>
            <person name="Russ C."/>
            <person name="Cuomo C."/>
            <person name="Shea T."/>
            <person name="Young S.K."/>
            <person name="Zeng Q."/>
            <person name="Koehrsen M."/>
            <person name="Haas B."/>
            <person name="Borodovsky M."/>
            <person name="Guigo R."/>
            <person name="Alvarado L."/>
            <person name="Berlin A."/>
            <person name="Bochicchio J."/>
            <person name="Borenstein D."/>
            <person name="Chapman S."/>
            <person name="Chen Z."/>
            <person name="Engels R."/>
            <person name="Freedman E."/>
            <person name="Gellesch M."/>
            <person name="Goldberg J."/>
            <person name="Griggs A."/>
            <person name="Gujja S."/>
            <person name="Heiman D."/>
            <person name="Hepburn T."/>
            <person name="Howarth C."/>
            <person name="Jen D."/>
            <person name="Larson L."/>
            <person name="Lewis B."/>
            <person name="Mehta T."/>
            <person name="Park D."/>
            <person name="Pearson M."/>
            <person name="Roberts A."/>
            <person name="Saif S."/>
            <person name="Shenoy N."/>
            <person name="Sisk P."/>
            <person name="Stolte C."/>
            <person name="Sykes S."/>
            <person name="Thomson T."/>
            <person name="Walk T."/>
            <person name="White J."/>
            <person name="Yandava C."/>
            <person name="Burger G."/>
            <person name="Gray M.W."/>
            <person name="Holland P.W.H."/>
            <person name="King N."/>
            <person name="Lang F.B.F."/>
            <person name="Roger A.J."/>
            <person name="Ruiz-Trillo I."/>
            <person name="Lander E."/>
            <person name="Nusbaum C."/>
        </authorList>
    </citation>
    <scope>NUCLEOTIDE SEQUENCE [LARGE SCALE GENOMIC DNA]</scope>
    <source>
        <strain evidence="6 7">DAOM BR117</strain>
    </source>
</reference>
<feature type="region of interest" description="Disordered" evidence="4">
    <location>
        <begin position="183"/>
        <end position="413"/>
    </location>
</feature>
<dbReference type="GeneID" id="27692226"/>
<gene>
    <name evidence="6" type="ORF">SPPG_09101</name>
</gene>
<dbReference type="SUPFAM" id="SSF52540">
    <property type="entry name" value="P-loop containing nucleoside triphosphate hydrolases"/>
    <property type="match status" value="1"/>
</dbReference>
<dbReference type="Gene3D" id="3.40.50.300">
    <property type="entry name" value="P-loop containing nucleotide triphosphate hydrolases"/>
    <property type="match status" value="1"/>
</dbReference>
<dbReference type="InterPro" id="IPR027417">
    <property type="entry name" value="P-loop_NTPase"/>
</dbReference>
<dbReference type="EMBL" id="KQ257454">
    <property type="protein sequence ID" value="KND01439.1"/>
    <property type="molecule type" value="Genomic_DNA"/>
</dbReference>
<dbReference type="OrthoDB" id="10251136at2759"/>
<dbReference type="InterPro" id="IPR003960">
    <property type="entry name" value="ATPase_AAA_CS"/>
</dbReference>
<dbReference type="PROSITE" id="PS00674">
    <property type="entry name" value="AAA"/>
    <property type="match status" value="1"/>
</dbReference>
<dbReference type="PANTHER" id="PTHR23074">
    <property type="entry name" value="AAA DOMAIN-CONTAINING"/>
    <property type="match status" value="1"/>
</dbReference>
<dbReference type="Pfam" id="PF00004">
    <property type="entry name" value="AAA"/>
    <property type="match status" value="1"/>
</dbReference>
<feature type="domain" description="AAA+ ATPase" evidence="5">
    <location>
        <begin position="473"/>
        <end position="609"/>
    </location>
</feature>
<accession>A0A0L0HKS5</accession>
<dbReference type="FunFam" id="3.40.50.300:FF:000093">
    <property type="entry name" value="Fidgetin-like 1"/>
    <property type="match status" value="1"/>
</dbReference>